<evidence type="ECO:0000256" key="2">
    <source>
        <dbReference type="ARBA" id="ARBA00022490"/>
    </source>
</evidence>
<dbReference type="GO" id="GO:0005737">
    <property type="term" value="C:cytoplasm"/>
    <property type="evidence" value="ECO:0007669"/>
    <property type="project" value="UniProtKB-SubCell"/>
</dbReference>
<keyword evidence="2" id="KW-0963">Cytoplasm</keyword>
<dbReference type="EnsemblMetazoa" id="G16715.2">
    <property type="protein sequence ID" value="G16715.2:cds"/>
    <property type="gene ID" value="G16715"/>
</dbReference>
<organism evidence="4 5">
    <name type="scientific">Magallana gigas</name>
    <name type="common">Pacific oyster</name>
    <name type="synonym">Crassostrea gigas</name>
    <dbReference type="NCBI Taxonomy" id="29159"/>
    <lineage>
        <taxon>Eukaryota</taxon>
        <taxon>Metazoa</taxon>
        <taxon>Spiralia</taxon>
        <taxon>Lophotrochozoa</taxon>
        <taxon>Mollusca</taxon>
        <taxon>Bivalvia</taxon>
        <taxon>Autobranchia</taxon>
        <taxon>Pteriomorphia</taxon>
        <taxon>Ostreida</taxon>
        <taxon>Ostreoidea</taxon>
        <taxon>Ostreidae</taxon>
        <taxon>Magallana</taxon>
    </lineage>
</organism>
<proteinExistence type="predicted"/>
<evidence type="ECO:0000313" key="5">
    <source>
        <dbReference type="Proteomes" id="UP000005408"/>
    </source>
</evidence>
<sequence length="116" mass="13558">LSRRSAKTSPPPPIVSVEISQYGIRMLDKSKLGHETDDHFTHFFALKNISFCGFHPRNERYFGFITKHPKSYRFACHVFLGEKSTRTVSDALGNAFKRFYQEYMAFTHPTEDIYME</sequence>
<evidence type="ECO:0000259" key="3">
    <source>
        <dbReference type="PROSITE" id="PS01179"/>
    </source>
</evidence>
<dbReference type="InterPro" id="IPR011993">
    <property type="entry name" value="PH-like_dom_sf"/>
</dbReference>
<dbReference type="InterPro" id="IPR006020">
    <property type="entry name" value="PTB/PI_dom"/>
</dbReference>
<dbReference type="Pfam" id="PF00640">
    <property type="entry name" value="PID"/>
    <property type="match status" value="1"/>
</dbReference>
<dbReference type="InterPro" id="IPR047178">
    <property type="entry name" value="JIP1_scaffold"/>
</dbReference>
<dbReference type="PANTHER" id="PTHR47437">
    <property type="entry name" value="JNK-INTERACTING PROTEIN 1-LIKE PROTEIN"/>
    <property type="match status" value="1"/>
</dbReference>
<dbReference type="SUPFAM" id="SSF50729">
    <property type="entry name" value="PH domain-like"/>
    <property type="match status" value="1"/>
</dbReference>
<dbReference type="GO" id="GO:0005078">
    <property type="term" value="F:MAP-kinase scaffold activity"/>
    <property type="evidence" value="ECO:0007669"/>
    <property type="project" value="TreeGrafter"/>
</dbReference>
<dbReference type="AlphaFoldDB" id="A0A8W8J0G3"/>
<dbReference type="PROSITE" id="PS01179">
    <property type="entry name" value="PID"/>
    <property type="match status" value="1"/>
</dbReference>
<reference evidence="4" key="1">
    <citation type="submission" date="2022-08" db="UniProtKB">
        <authorList>
            <consortium name="EnsemblMetazoa"/>
        </authorList>
    </citation>
    <scope>IDENTIFICATION</scope>
    <source>
        <strain evidence="4">05x7-T-G4-1.051#20</strain>
    </source>
</reference>
<keyword evidence="5" id="KW-1185">Reference proteome</keyword>
<evidence type="ECO:0000313" key="4">
    <source>
        <dbReference type="EnsemblMetazoa" id="G16715.2:cds"/>
    </source>
</evidence>
<name>A0A8W8J0G3_MAGGI</name>
<dbReference type="Gene3D" id="2.30.29.30">
    <property type="entry name" value="Pleckstrin-homology domain (PH domain)/Phosphotyrosine-binding domain (PTB)"/>
    <property type="match status" value="1"/>
</dbReference>
<comment type="subcellular location">
    <subcellularLocation>
        <location evidence="1">Cytoplasm</location>
    </subcellularLocation>
</comment>
<dbReference type="PANTHER" id="PTHR47437:SF4">
    <property type="entry name" value="JNK-INTERACTING PROTEIN 1-LIKE PROTEIN"/>
    <property type="match status" value="1"/>
</dbReference>
<dbReference type="GO" id="GO:0007254">
    <property type="term" value="P:JNK cascade"/>
    <property type="evidence" value="ECO:0007669"/>
    <property type="project" value="TreeGrafter"/>
</dbReference>
<protein>
    <recommendedName>
        <fullName evidence="3">PID domain-containing protein</fullName>
    </recommendedName>
</protein>
<accession>A0A8W8J0G3</accession>
<dbReference type="Proteomes" id="UP000005408">
    <property type="component" value="Unassembled WGS sequence"/>
</dbReference>
<feature type="domain" description="PID" evidence="3">
    <location>
        <begin position="46"/>
        <end position="104"/>
    </location>
</feature>
<dbReference type="GO" id="GO:0008432">
    <property type="term" value="F:JUN kinase binding"/>
    <property type="evidence" value="ECO:0007669"/>
    <property type="project" value="TreeGrafter"/>
</dbReference>
<dbReference type="GO" id="GO:0046328">
    <property type="term" value="P:regulation of JNK cascade"/>
    <property type="evidence" value="ECO:0007669"/>
    <property type="project" value="InterPro"/>
</dbReference>
<evidence type="ECO:0000256" key="1">
    <source>
        <dbReference type="ARBA" id="ARBA00004496"/>
    </source>
</evidence>